<dbReference type="InterPro" id="IPR021134">
    <property type="entry name" value="Bestrophin-like"/>
</dbReference>
<dbReference type="Pfam" id="PF01062">
    <property type="entry name" value="Bestrophin"/>
    <property type="match status" value="2"/>
</dbReference>
<name>A0A5J4YIM6_PORPP</name>
<feature type="region of interest" description="Disordered" evidence="6">
    <location>
        <begin position="504"/>
        <end position="524"/>
    </location>
</feature>
<dbReference type="GO" id="GO:0005254">
    <property type="term" value="F:chloride channel activity"/>
    <property type="evidence" value="ECO:0007669"/>
    <property type="project" value="InterPro"/>
</dbReference>
<evidence type="ECO:0000256" key="5">
    <source>
        <dbReference type="ARBA" id="ARBA00034769"/>
    </source>
</evidence>
<protein>
    <submittedName>
        <fullName evidence="8">Bestrophin-like 15</fullName>
    </submittedName>
</protein>
<dbReference type="OMA" id="CHYSTEC"/>
<keyword evidence="9" id="KW-1185">Reference proteome</keyword>
<accession>A0A5J4YIM6</accession>
<feature type="transmembrane region" description="Helical" evidence="7">
    <location>
        <begin position="124"/>
        <end position="146"/>
    </location>
</feature>
<evidence type="ECO:0000256" key="4">
    <source>
        <dbReference type="ARBA" id="ARBA00023136"/>
    </source>
</evidence>
<gene>
    <name evidence="8" type="ORF">FVE85_1339</name>
</gene>
<proteinExistence type="inferred from homology"/>
<comment type="similarity">
    <text evidence="5">Belongs to the anion channel-forming bestrophin (TC 1.A.46) family. Calcium-sensitive chloride channel subfamily.</text>
</comment>
<dbReference type="EMBL" id="VRMN01000018">
    <property type="protein sequence ID" value="KAA8490892.1"/>
    <property type="molecule type" value="Genomic_DNA"/>
</dbReference>
<dbReference type="PANTHER" id="PTHR10736:SF0">
    <property type="entry name" value="BESTROPHIN HOMOLOG"/>
    <property type="match status" value="1"/>
</dbReference>
<keyword evidence="4 7" id="KW-0472">Membrane</keyword>
<evidence type="ECO:0000256" key="1">
    <source>
        <dbReference type="ARBA" id="ARBA00004370"/>
    </source>
</evidence>
<evidence type="ECO:0000313" key="8">
    <source>
        <dbReference type="EMBL" id="KAA8490892.1"/>
    </source>
</evidence>
<dbReference type="PANTHER" id="PTHR10736">
    <property type="entry name" value="BESTROPHIN"/>
    <property type="match status" value="1"/>
</dbReference>
<evidence type="ECO:0000256" key="3">
    <source>
        <dbReference type="ARBA" id="ARBA00022989"/>
    </source>
</evidence>
<evidence type="ECO:0000256" key="2">
    <source>
        <dbReference type="ARBA" id="ARBA00022692"/>
    </source>
</evidence>
<dbReference type="GO" id="GO:0016020">
    <property type="term" value="C:membrane"/>
    <property type="evidence" value="ECO:0007669"/>
    <property type="project" value="UniProtKB-SubCell"/>
</dbReference>
<keyword evidence="2 7" id="KW-0812">Transmembrane</keyword>
<feature type="compositionally biased region" description="Low complexity" evidence="6">
    <location>
        <begin position="504"/>
        <end position="513"/>
    </location>
</feature>
<comment type="caution">
    <text evidence="8">The sequence shown here is derived from an EMBL/GenBank/DDBJ whole genome shotgun (WGS) entry which is preliminary data.</text>
</comment>
<organism evidence="8 9">
    <name type="scientific">Porphyridium purpureum</name>
    <name type="common">Red alga</name>
    <name type="synonym">Porphyridium cruentum</name>
    <dbReference type="NCBI Taxonomy" id="35688"/>
    <lineage>
        <taxon>Eukaryota</taxon>
        <taxon>Rhodophyta</taxon>
        <taxon>Bangiophyceae</taxon>
        <taxon>Porphyridiales</taxon>
        <taxon>Porphyridiaceae</taxon>
        <taxon>Porphyridium</taxon>
    </lineage>
</organism>
<feature type="transmembrane region" description="Helical" evidence="7">
    <location>
        <begin position="384"/>
        <end position="402"/>
    </location>
</feature>
<sequence>MLIHMSLSRRNAYFNVIYQVKYPFVCHYSTECSFQWHEQDEMRIQMAALNRNDHSYGIIKSKFALQCHESSRFGTGEYSREKNKWGPLGAVAMAVTYTDPYGPPWKLRWWRMVRQWRGSIWQVLWLEWLMLILLGALSITLTWALFPDFVLNAASLPLMDVTQHLYTRFQAAIGLMLGFYTSTMFSRWQDVRQTEGKVIGVVLNTSLQVSSLISAAHAVRESFWASEDVRGTHEFSQTSLDEIKPDTKPPAALSENDVAAVQFTLIRWINLAHALGCGLLYEKRASFLANLNQLVDRGLLTHAEKHILEAAPPALANAKYALPLTWYSSLVKELSLDPRFGVTAMDVQSLNENPSRMRSAIAHQVAIKNTPVPLMYRQLVQATVRSYCTILVILAGFSSSVVENRESLGLDKIKQSSALSMWPDPDLYWVLVAYALEYLLFVGWLLVADALANPFRCWIDEFPWEGFVTRAADTSGAVFSIGRTTRPSIRGVIAEVMYNARSSASSSTANEESPLLADEEESQGLSFDSLSDMSRDKSIRYTFQFPPATSTREDFAPLTFFTGFTRAEREAAVK</sequence>
<evidence type="ECO:0000313" key="9">
    <source>
        <dbReference type="Proteomes" id="UP000324585"/>
    </source>
</evidence>
<dbReference type="AlphaFoldDB" id="A0A5J4YIM6"/>
<feature type="transmembrane region" description="Helical" evidence="7">
    <location>
        <begin position="166"/>
        <end position="185"/>
    </location>
</feature>
<reference evidence="9" key="1">
    <citation type="journal article" date="2019" name="Nat. Commun.">
        <title>Expansion of phycobilisome linker gene families in mesophilic red algae.</title>
        <authorList>
            <person name="Lee J."/>
            <person name="Kim D."/>
            <person name="Bhattacharya D."/>
            <person name="Yoon H.S."/>
        </authorList>
    </citation>
    <scope>NUCLEOTIDE SEQUENCE [LARGE SCALE GENOMIC DNA]</scope>
    <source>
        <strain evidence="9">CCMP 1328</strain>
    </source>
</reference>
<dbReference type="Proteomes" id="UP000324585">
    <property type="component" value="Unassembled WGS sequence"/>
</dbReference>
<dbReference type="InterPro" id="IPR000615">
    <property type="entry name" value="Bestrophin"/>
</dbReference>
<evidence type="ECO:0000256" key="6">
    <source>
        <dbReference type="SAM" id="MobiDB-lite"/>
    </source>
</evidence>
<comment type="subcellular location">
    <subcellularLocation>
        <location evidence="1">Membrane</location>
    </subcellularLocation>
</comment>
<feature type="transmembrane region" description="Helical" evidence="7">
    <location>
        <begin position="427"/>
        <end position="447"/>
    </location>
</feature>
<dbReference type="OrthoDB" id="201595at2759"/>
<evidence type="ECO:0000256" key="7">
    <source>
        <dbReference type="SAM" id="Phobius"/>
    </source>
</evidence>
<keyword evidence="3 7" id="KW-1133">Transmembrane helix</keyword>